<evidence type="ECO:0000256" key="4">
    <source>
        <dbReference type="ARBA" id="ARBA00022927"/>
    </source>
</evidence>
<dbReference type="GO" id="GO:0000055">
    <property type="term" value="P:ribosomal large subunit export from nucleus"/>
    <property type="evidence" value="ECO:0007669"/>
    <property type="project" value="EnsemblFungi"/>
</dbReference>
<dbReference type="GO" id="GO:0030623">
    <property type="term" value="F:U5 snRNA binding"/>
    <property type="evidence" value="ECO:0007669"/>
    <property type="project" value="EnsemblFungi"/>
</dbReference>
<comment type="subcellular location">
    <subcellularLocation>
        <location evidence="1">Nucleus</location>
    </subcellularLocation>
</comment>
<evidence type="ECO:0000256" key="2">
    <source>
        <dbReference type="ARBA" id="ARBA00009466"/>
    </source>
</evidence>
<name>A0A9P8NHR4_ASPFM</name>
<evidence type="ECO:0000313" key="8">
    <source>
        <dbReference type="Proteomes" id="UP000813423"/>
    </source>
</evidence>
<evidence type="ECO:0000256" key="1">
    <source>
        <dbReference type="ARBA" id="ARBA00004123"/>
    </source>
</evidence>
<accession>A0A9P8NHR4</accession>
<dbReference type="AlphaFoldDB" id="A0A9P8NHR4"/>
<dbReference type="InterPro" id="IPR045065">
    <property type="entry name" value="XPO1/5"/>
</dbReference>
<dbReference type="InterPro" id="IPR016024">
    <property type="entry name" value="ARM-type_fold"/>
</dbReference>
<gene>
    <name evidence="7" type="ORF">KXV57_005858</name>
</gene>
<dbReference type="GO" id="GO:0005816">
    <property type="term" value="C:spindle pole body"/>
    <property type="evidence" value="ECO:0007669"/>
    <property type="project" value="EnsemblFungi"/>
</dbReference>
<dbReference type="GO" id="GO:0017070">
    <property type="term" value="F:U6 snRNA binding"/>
    <property type="evidence" value="ECO:0007669"/>
    <property type="project" value="EnsemblFungi"/>
</dbReference>
<dbReference type="InterPro" id="IPR011989">
    <property type="entry name" value="ARM-like"/>
</dbReference>
<evidence type="ECO:0000313" key="7">
    <source>
        <dbReference type="EMBL" id="KAH1905615.1"/>
    </source>
</evidence>
<dbReference type="FunFam" id="1.25.10.10:FF:000490">
    <property type="entry name" value="CRM1p Major karyopherin"/>
    <property type="match status" value="1"/>
</dbReference>
<dbReference type="PANTHER" id="PTHR11223:SF2">
    <property type="entry name" value="EXPORTIN-1"/>
    <property type="match status" value="1"/>
</dbReference>
<protein>
    <recommendedName>
        <fullName evidence="6">Exportin-1 C-terminal domain-containing protein</fullName>
    </recommendedName>
</protein>
<dbReference type="GO" id="GO:0034501">
    <property type="term" value="P:protein localization to kinetochore"/>
    <property type="evidence" value="ECO:0007669"/>
    <property type="project" value="EnsemblFungi"/>
</dbReference>
<dbReference type="GO" id="GO:0034399">
    <property type="term" value="C:nuclear periphery"/>
    <property type="evidence" value="ECO:0007669"/>
    <property type="project" value="EnsemblFungi"/>
</dbReference>
<keyword evidence="5" id="KW-0539">Nucleus</keyword>
<dbReference type="GO" id="GO:0005049">
    <property type="term" value="F:nuclear export signal receptor activity"/>
    <property type="evidence" value="ECO:0007669"/>
    <property type="project" value="EnsemblFungi"/>
</dbReference>
<dbReference type="GO" id="GO:0006406">
    <property type="term" value="P:mRNA export from nucleus"/>
    <property type="evidence" value="ECO:0007669"/>
    <property type="project" value="EnsemblFungi"/>
</dbReference>
<dbReference type="EMBL" id="JAIBSC010000040">
    <property type="protein sequence ID" value="KAH1905615.1"/>
    <property type="molecule type" value="Genomic_DNA"/>
</dbReference>
<feature type="domain" description="Exportin-1 C-terminal" evidence="6">
    <location>
        <begin position="35"/>
        <end position="348"/>
    </location>
</feature>
<dbReference type="SUPFAM" id="SSF48371">
    <property type="entry name" value="ARM repeat"/>
    <property type="match status" value="1"/>
</dbReference>
<sequence>MPSRGSKQISNKLRKRFECRQFTRSLGEKATVLRLLLVATHRLESPYTCRRGNIATKTPKVRGLRTIKKEILKLIDTYVQKADDLEMVNANMVPPLLEAVLVDYNRNVPDAREAEVLNVMTTIVHKLHSLMEDKVPLIMESVFECTLEMINKDFHEYPEHRVQFFKLLQAINLYCFPALLKLDATQFKFVIDSCMWASKHDNREVENTGLTMCLELMNNMAETDTQTSSIFFRQFFIPILQDVFFVLTDSDHKAGFKSQAMLLSRMFYFIESGKVQEPIYSPEQAPLGTSNKDFLQEYVANLLQNAFKNLQEIQIKQFVVGLFTFNDDFNKFKTHLRDFLISLKEFAGDNAELYAEEREQALRDAQAAERDRAMRVGGLLKPSEMDQEDEL</sequence>
<evidence type="ECO:0000256" key="5">
    <source>
        <dbReference type="ARBA" id="ARBA00023242"/>
    </source>
</evidence>
<dbReference type="GO" id="GO:0030619">
    <property type="term" value="F:U1 snRNA binding"/>
    <property type="evidence" value="ECO:0007669"/>
    <property type="project" value="EnsemblFungi"/>
</dbReference>
<proteinExistence type="inferred from homology"/>
<dbReference type="GO" id="GO:0030621">
    <property type="term" value="F:U4 snRNA binding"/>
    <property type="evidence" value="ECO:0007669"/>
    <property type="project" value="EnsemblFungi"/>
</dbReference>
<comment type="caution">
    <text evidence="7">The sequence shown here is derived from an EMBL/GenBank/DDBJ whole genome shotgun (WGS) entry which is preliminary data.</text>
</comment>
<evidence type="ECO:0000259" key="6">
    <source>
        <dbReference type="SMART" id="SM01102"/>
    </source>
</evidence>
<comment type="similarity">
    <text evidence="2">Belongs to the exportin family.</text>
</comment>
<keyword evidence="4" id="KW-0653">Protein transport</keyword>
<dbReference type="Proteomes" id="UP000813423">
    <property type="component" value="Unassembled WGS sequence"/>
</dbReference>
<keyword evidence="3" id="KW-0813">Transport</keyword>
<organism evidence="7 8">
    <name type="scientific">Aspergillus fumigatus</name>
    <name type="common">Neosartorya fumigata</name>
    <dbReference type="NCBI Taxonomy" id="746128"/>
    <lineage>
        <taxon>Eukaryota</taxon>
        <taxon>Fungi</taxon>
        <taxon>Dikarya</taxon>
        <taxon>Ascomycota</taxon>
        <taxon>Pezizomycotina</taxon>
        <taxon>Eurotiomycetes</taxon>
        <taxon>Eurotiomycetidae</taxon>
        <taxon>Eurotiales</taxon>
        <taxon>Aspergillaceae</taxon>
        <taxon>Aspergillus</taxon>
        <taxon>Aspergillus subgen. Fumigati</taxon>
    </lineage>
</organism>
<dbReference type="GO" id="GO:0071528">
    <property type="term" value="P:tRNA re-export from nucleus"/>
    <property type="evidence" value="ECO:0007669"/>
    <property type="project" value="EnsemblFungi"/>
</dbReference>
<dbReference type="GO" id="GO:0030620">
    <property type="term" value="F:U2 snRNA binding"/>
    <property type="evidence" value="ECO:0007669"/>
    <property type="project" value="EnsemblFungi"/>
</dbReference>
<dbReference type="Gene3D" id="1.25.10.10">
    <property type="entry name" value="Leucine-rich Repeat Variant"/>
    <property type="match status" value="1"/>
</dbReference>
<dbReference type="InterPro" id="IPR014877">
    <property type="entry name" value="XPO1_C_dom"/>
</dbReference>
<dbReference type="GO" id="GO:0006611">
    <property type="term" value="P:protein export from nucleus"/>
    <property type="evidence" value="ECO:0007669"/>
    <property type="project" value="EnsemblFungi"/>
</dbReference>
<dbReference type="GO" id="GO:0061608">
    <property type="term" value="F:nuclear import signal receptor activity"/>
    <property type="evidence" value="ECO:0007669"/>
    <property type="project" value="EnsemblFungi"/>
</dbReference>
<dbReference type="GO" id="GO:0000056">
    <property type="term" value="P:ribosomal small subunit export from nucleus"/>
    <property type="evidence" value="ECO:0007669"/>
    <property type="project" value="TreeGrafter"/>
</dbReference>
<evidence type="ECO:0000256" key="3">
    <source>
        <dbReference type="ARBA" id="ARBA00022448"/>
    </source>
</evidence>
<dbReference type="GO" id="GO:0005737">
    <property type="term" value="C:cytoplasm"/>
    <property type="evidence" value="ECO:0007669"/>
    <property type="project" value="TreeGrafter"/>
</dbReference>
<reference evidence="7" key="1">
    <citation type="submission" date="2021-08" db="EMBL/GenBank/DDBJ databases">
        <title>Global Aspergillus fumigatus from environmental and clinical sources.</title>
        <authorList>
            <person name="Barber A."/>
            <person name="Sae-Ong T."/>
        </authorList>
    </citation>
    <scope>NUCLEOTIDE SEQUENCE</scope>
    <source>
        <strain evidence="7">NRZ-2016-071</strain>
    </source>
</reference>
<dbReference type="SMART" id="SM01102">
    <property type="entry name" value="CRM1_C"/>
    <property type="match status" value="1"/>
</dbReference>
<dbReference type="GO" id="GO:0000776">
    <property type="term" value="C:kinetochore"/>
    <property type="evidence" value="ECO:0007669"/>
    <property type="project" value="EnsemblFungi"/>
</dbReference>
<dbReference type="Pfam" id="PF08767">
    <property type="entry name" value="CRM1_C"/>
    <property type="match status" value="1"/>
</dbReference>
<dbReference type="PANTHER" id="PTHR11223">
    <property type="entry name" value="EXPORTIN 1/5"/>
    <property type="match status" value="1"/>
</dbReference>